<dbReference type="AlphaFoldDB" id="U2H7L5"/>
<feature type="transmembrane region" description="Helical" evidence="1">
    <location>
        <begin position="68"/>
        <end position="92"/>
    </location>
</feature>
<keyword evidence="1" id="KW-0472">Membrane</keyword>
<dbReference type="EMBL" id="ATDL01000021">
    <property type="protein sequence ID" value="ERJ57691.1"/>
    <property type="molecule type" value="Genomic_DNA"/>
</dbReference>
<name>U2H7L5_9SPHI</name>
<comment type="caution">
    <text evidence="2">The sequence shown here is derived from an EMBL/GenBank/DDBJ whole genome shotgun (WGS) entry which is preliminary data.</text>
</comment>
<proteinExistence type="predicted"/>
<evidence type="ECO:0000256" key="1">
    <source>
        <dbReference type="SAM" id="Phobius"/>
    </source>
</evidence>
<keyword evidence="3" id="KW-1185">Reference proteome</keyword>
<feature type="transmembrane region" description="Helical" evidence="1">
    <location>
        <begin position="22"/>
        <end position="47"/>
    </location>
</feature>
<dbReference type="Proteomes" id="UP000016584">
    <property type="component" value="Unassembled WGS sequence"/>
</dbReference>
<evidence type="ECO:0000313" key="3">
    <source>
        <dbReference type="Proteomes" id="UP000016584"/>
    </source>
</evidence>
<dbReference type="PATRIC" id="fig|1346330.5.peg.3658"/>
<sequence length="357" mass="40955">MLLVFPFLYNHIGYGKIIEHRIFSWGFAILYLCMFFLMLGTLFWVSYVTKEGMKDVDSGRSRRGLHRLLYYAICVAPGLLALLIFVAGSFFANPQLPDILYYNVKYRLWVYALAVVCFAYWRLKSAKRQLTDLQASAAEQPPALVEAEVLPAAEAASRMYIVAADKNEVREIIQDALEPIMQDMIARSSSPGTEIISGQDDGLHALYQRLIVLREDSLYNASGIVRFFYIVLIRVRSKGGDVYLMDGTCIRCSNIQETLRELGLLECMVRIHKSCMVNMMHVHMNHYKEGGHLLLQRDTMARMTENGLRKMDVMNLLQFGPNIGTANVEQFIANRADRWYEVWDIFVPIKKKHSPDQ</sequence>
<organism evidence="2 3">
    <name type="scientific">Sphingobacterium paucimobilis HER1398</name>
    <dbReference type="NCBI Taxonomy" id="1346330"/>
    <lineage>
        <taxon>Bacteria</taxon>
        <taxon>Pseudomonadati</taxon>
        <taxon>Bacteroidota</taxon>
        <taxon>Sphingobacteriia</taxon>
        <taxon>Sphingobacteriales</taxon>
        <taxon>Sphingobacteriaceae</taxon>
        <taxon>Sphingobacterium</taxon>
    </lineage>
</organism>
<protein>
    <submittedName>
        <fullName evidence="2">Uncharacterized protein</fullName>
    </submittedName>
</protein>
<gene>
    <name evidence="2" type="ORF">M472_02820</name>
</gene>
<keyword evidence="1" id="KW-0812">Transmembrane</keyword>
<evidence type="ECO:0000313" key="2">
    <source>
        <dbReference type="EMBL" id="ERJ57691.1"/>
    </source>
</evidence>
<feature type="transmembrane region" description="Helical" evidence="1">
    <location>
        <begin position="104"/>
        <end position="123"/>
    </location>
</feature>
<reference evidence="2 3" key="1">
    <citation type="journal article" date="2013" name="Genome Announc.">
        <title>The Draft Genome Sequence of Sphingomonas paucimobilis Strain HER1398 (Proteobacteria), Host to the Giant PAU Phage, Indicates That It Is a Member of the Genus Sphingobacterium (Bacteroidetes).</title>
        <authorList>
            <person name="White R.A.III."/>
            <person name="Suttle C.A."/>
        </authorList>
    </citation>
    <scope>NUCLEOTIDE SEQUENCE [LARGE SCALE GENOMIC DNA]</scope>
    <source>
        <strain evidence="2 3">HER1398</strain>
    </source>
</reference>
<accession>U2H7L5</accession>
<keyword evidence="1" id="KW-1133">Transmembrane helix</keyword>